<keyword evidence="1" id="KW-1133">Transmembrane helix</keyword>
<evidence type="ECO:0000256" key="1">
    <source>
        <dbReference type="SAM" id="Phobius"/>
    </source>
</evidence>
<dbReference type="InterPro" id="IPR024133">
    <property type="entry name" value="TM_138"/>
</dbReference>
<organism evidence="2">
    <name type="scientific">Zooxanthella nutricula</name>
    <dbReference type="NCBI Taxonomy" id="1333877"/>
    <lineage>
        <taxon>Eukaryota</taxon>
        <taxon>Sar</taxon>
        <taxon>Alveolata</taxon>
        <taxon>Dinophyceae</taxon>
        <taxon>Peridiniales</taxon>
        <taxon>Peridiniales incertae sedis</taxon>
        <taxon>Zooxanthella</taxon>
    </lineage>
</organism>
<evidence type="ECO:0000313" key="2">
    <source>
        <dbReference type="EMBL" id="CAD9518261.1"/>
    </source>
</evidence>
<feature type="transmembrane region" description="Helical" evidence="1">
    <location>
        <begin position="90"/>
        <end position="109"/>
    </location>
</feature>
<keyword evidence="1" id="KW-0812">Transmembrane</keyword>
<evidence type="ECO:0008006" key="3">
    <source>
        <dbReference type="Google" id="ProtNLM"/>
    </source>
</evidence>
<reference evidence="2" key="1">
    <citation type="submission" date="2021-01" db="EMBL/GenBank/DDBJ databases">
        <authorList>
            <person name="Corre E."/>
            <person name="Pelletier E."/>
            <person name="Niang G."/>
            <person name="Scheremetjew M."/>
            <person name="Finn R."/>
            <person name="Kale V."/>
            <person name="Holt S."/>
            <person name="Cochrane G."/>
            <person name="Meng A."/>
            <person name="Brown T."/>
            <person name="Cohen L."/>
        </authorList>
    </citation>
    <scope>NUCLEOTIDE SEQUENCE</scope>
    <source>
        <strain evidence="2">RCC3387</strain>
    </source>
</reference>
<dbReference type="Pfam" id="PF14935">
    <property type="entry name" value="TMEM138"/>
    <property type="match status" value="1"/>
</dbReference>
<feature type="transmembrane region" description="Helical" evidence="1">
    <location>
        <begin position="48"/>
        <end position="69"/>
    </location>
</feature>
<dbReference type="AlphaFoldDB" id="A0A7S2N3Z3"/>
<feature type="transmembrane region" description="Helical" evidence="1">
    <location>
        <begin position="129"/>
        <end position="146"/>
    </location>
</feature>
<dbReference type="EMBL" id="HBGW01013681">
    <property type="protein sequence ID" value="CAD9518261.1"/>
    <property type="molecule type" value="Transcribed_RNA"/>
</dbReference>
<protein>
    <recommendedName>
        <fullName evidence="3">Transmembrane protein 138</fullName>
    </recommendedName>
</protein>
<proteinExistence type="predicted"/>
<sequence>MGIEGQDGVAPARFAWKLNAMLVLVALDCTCNGFADHLWGASYLRLNIAIFATSLALHICLLVLFFMLLGHTFLLRYGLLLEMWHEFRSVFLFSAIRFALLIGARVLRLEATLEGRPPASYWDSLPARAMYFTHNLATVAFDAWLLRKAHSLARVRFYKPALWQRHKVRARCPTSPTAGPSAVP</sequence>
<gene>
    <name evidence="2" type="ORF">BRAN1462_LOCUS8720</name>
</gene>
<keyword evidence="1" id="KW-0472">Membrane</keyword>
<name>A0A7S2N3Z3_9DINO</name>
<accession>A0A7S2N3Z3</accession>